<keyword evidence="2" id="KW-1185">Reference proteome</keyword>
<evidence type="ECO:0000313" key="1">
    <source>
        <dbReference type="EMBL" id="WOC52324.1"/>
    </source>
</evidence>
<proteinExistence type="predicted"/>
<dbReference type="AlphaFoldDB" id="A0AAU0F6D0"/>
<organism evidence="1 2">
    <name type="scientific">Bergeyella porcorum</name>
    <dbReference type="NCBI Taxonomy" id="1735111"/>
    <lineage>
        <taxon>Bacteria</taxon>
        <taxon>Pseudomonadati</taxon>
        <taxon>Bacteroidota</taxon>
        <taxon>Flavobacteriia</taxon>
        <taxon>Flavobacteriales</taxon>
        <taxon>Weeksellaceae</taxon>
        <taxon>Bergeyella</taxon>
    </lineage>
</organism>
<dbReference type="Proteomes" id="UP001432059">
    <property type="component" value="Chromosome"/>
</dbReference>
<name>A0AAU0F6D0_9FLAO</name>
<gene>
    <name evidence="1" type="ORF">BPO_1677</name>
</gene>
<protein>
    <submittedName>
        <fullName evidence="1">Uncharacterized protein</fullName>
    </submittedName>
</protein>
<dbReference type="KEGG" id="bpor:BPO_1677"/>
<evidence type="ECO:0000313" key="2">
    <source>
        <dbReference type="Proteomes" id="UP001432059"/>
    </source>
</evidence>
<accession>A0AAU0F6D0</accession>
<sequence length="51" mass="6209">MKEFWHFGQYLKEDSKYKSVYPDNVMVEEVPKFNEVGKQAFQMLEKRGNMF</sequence>
<reference evidence="1" key="1">
    <citation type="submission" date="2023-10" db="EMBL/GenBank/DDBJ databases">
        <title>Characterization and whole genome sequencing of a novel strain of Bergeyella porcorum QD2021 isolated from pig.</title>
        <authorList>
            <person name="Liu G."/>
            <person name="Chen C."/>
            <person name="Han X."/>
        </authorList>
    </citation>
    <scope>NUCLEOTIDE SEQUENCE</scope>
    <source>
        <strain evidence="1">QD2021</strain>
    </source>
</reference>
<dbReference type="EMBL" id="CP136426">
    <property type="protein sequence ID" value="WOC52324.1"/>
    <property type="molecule type" value="Genomic_DNA"/>
</dbReference>